<dbReference type="AlphaFoldDB" id="A0AAV4E8T0"/>
<keyword evidence="2" id="KW-0675">Receptor</keyword>
<sequence>MFAASSSRQAYRQYLDQQQEERKRESQKRKLEEDLNVISTLKAKMQKEVECLEQKAEKLYEKAEAKQSHQSLVEANAFRRVAKEKREEIVSITSEIEEKVASVSN</sequence>
<organism evidence="2 3">
    <name type="scientific">Elysia marginata</name>
    <dbReference type="NCBI Taxonomy" id="1093978"/>
    <lineage>
        <taxon>Eukaryota</taxon>
        <taxon>Metazoa</taxon>
        <taxon>Spiralia</taxon>
        <taxon>Lophotrochozoa</taxon>
        <taxon>Mollusca</taxon>
        <taxon>Gastropoda</taxon>
        <taxon>Heterobranchia</taxon>
        <taxon>Euthyneura</taxon>
        <taxon>Panpulmonata</taxon>
        <taxon>Sacoglossa</taxon>
        <taxon>Placobranchoidea</taxon>
        <taxon>Plakobranchidae</taxon>
        <taxon>Elysia</taxon>
    </lineage>
</organism>
<feature type="compositionally biased region" description="Polar residues" evidence="1">
    <location>
        <begin position="1"/>
        <end position="10"/>
    </location>
</feature>
<accession>A0AAV4E8T0</accession>
<feature type="region of interest" description="Disordered" evidence="1">
    <location>
        <begin position="1"/>
        <end position="30"/>
    </location>
</feature>
<dbReference type="EMBL" id="BMAT01000004">
    <property type="protein sequence ID" value="GFR57379.1"/>
    <property type="molecule type" value="Genomic_DNA"/>
</dbReference>
<name>A0AAV4E8T0_9GAST</name>
<keyword evidence="3" id="KW-1185">Reference proteome</keyword>
<evidence type="ECO:0000256" key="1">
    <source>
        <dbReference type="SAM" id="MobiDB-lite"/>
    </source>
</evidence>
<proteinExistence type="predicted"/>
<feature type="compositionally biased region" description="Basic and acidic residues" evidence="1">
    <location>
        <begin position="19"/>
        <end position="30"/>
    </location>
</feature>
<gene>
    <name evidence="2" type="ORF">ElyMa_000000700</name>
</gene>
<dbReference type="Proteomes" id="UP000762676">
    <property type="component" value="Unassembled WGS sequence"/>
</dbReference>
<protein>
    <submittedName>
        <fullName evidence="2">Thyroid hormone receptor-associated protein 3</fullName>
    </submittedName>
</protein>
<evidence type="ECO:0000313" key="3">
    <source>
        <dbReference type="Proteomes" id="UP000762676"/>
    </source>
</evidence>
<evidence type="ECO:0000313" key="2">
    <source>
        <dbReference type="EMBL" id="GFR57379.1"/>
    </source>
</evidence>
<comment type="caution">
    <text evidence="2">The sequence shown here is derived from an EMBL/GenBank/DDBJ whole genome shotgun (WGS) entry which is preliminary data.</text>
</comment>
<reference evidence="2 3" key="1">
    <citation type="journal article" date="2021" name="Elife">
        <title>Chloroplast acquisition without the gene transfer in kleptoplastic sea slugs, Plakobranchus ocellatus.</title>
        <authorList>
            <person name="Maeda T."/>
            <person name="Takahashi S."/>
            <person name="Yoshida T."/>
            <person name="Shimamura S."/>
            <person name="Takaki Y."/>
            <person name="Nagai Y."/>
            <person name="Toyoda A."/>
            <person name="Suzuki Y."/>
            <person name="Arimoto A."/>
            <person name="Ishii H."/>
            <person name="Satoh N."/>
            <person name="Nishiyama T."/>
            <person name="Hasebe M."/>
            <person name="Maruyama T."/>
            <person name="Minagawa J."/>
            <person name="Obokata J."/>
            <person name="Shigenobu S."/>
        </authorList>
    </citation>
    <scope>NUCLEOTIDE SEQUENCE [LARGE SCALE GENOMIC DNA]</scope>
</reference>